<evidence type="ECO:0000313" key="3">
    <source>
        <dbReference type="EMBL" id="KIH48117.1"/>
    </source>
</evidence>
<dbReference type="Gene3D" id="1.25.40.20">
    <property type="entry name" value="Ankyrin repeat-containing domain"/>
    <property type="match status" value="1"/>
</dbReference>
<dbReference type="InterPro" id="IPR002110">
    <property type="entry name" value="Ankyrin_rpt"/>
</dbReference>
<reference evidence="3 4" key="1">
    <citation type="submission" date="2013-12" db="EMBL/GenBank/DDBJ databases">
        <title>Draft genome of the parsitic nematode Ancylostoma duodenale.</title>
        <authorList>
            <person name="Mitreva M."/>
        </authorList>
    </citation>
    <scope>NUCLEOTIDE SEQUENCE [LARGE SCALE GENOMIC DNA]</scope>
    <source>
        <strain evidence="3 4">Zhejiang</strain>
    </source>
</reference>
<evidence type="ECO:0000256" key="1">
    <source>
        <dbReference type="PROSITE-ProRule" id="PRU00023"/>
    </source>
</evidence>
<dbReference type="Pfam" id="PF00023">
    <property type="entry name" value="Ank"/>
    <property type="match status" value="1"/>
</dbReference>
<feature type="repeat" description="ANK" evidence="1">
    <location>
        <begin position="81"/>
        <end position="113"/>
    </location>
</feature>
<keyword evidence="1" id="KW-0040">ANK repeat</keyword>
<dbReference type="PROSITE" id="PS50088">
    <property type="entry name" value="ANK_REPEAT"/>
    <property type="match status" value="1"/>
</dbReference>
<feature type="non-terminal residue" evidence="3">
    <location>
        <position position="113"/>
    </location>
</feature>
<dbReference type="Pfam" id="PF25521">
    <property type="entry name" value="WHD_TANC1"/>
    <property type="match status" value="1"/>
</dbReference>
<dbReference type="InterPro" id="IPR058056">
    <property type="entry name" value="WH_TANC1/2"/>
</dbReference>
<proteinExistence type="predicted"/>
<dbReference type="OrthoDB" id="5958958at2759"/>
<dbReference type="PROSITE" id="PS50297">
    <property type="entry name" value="ANK_REP_REGION"/>
    <property type="match status" value="1"/>
</dbReference>
<gene>
    <name evidence="3" type="ORF">ANCDUO_21817</name>
</gene>
<dbReference type="AlphaFoldDB" id="A0A0C2CE35"/>
<name>A0A0C2CE35_9BILA</name>
<protein>
    <recommendedName>
        <fullName evidence="2">TANC1/2-like winged helix domain-containing protein</fullName>
    </recommendedName>
</protein>
<sequence length="113" mass="12581">RDWLLKNATHPKYCSDARHGHILLALHLTELAPLNNAQTFELTHHLLKAHPYKYMHGKYIPEVTRLLFMAGADINAVDPASGLTALHKAVAAGNAHLVSLFLSQEQPIQEESQ</sequence>
<dbReference type="Proteomes" id="UP000054047">
    <property type="component" value="Unassembled WGS sequence"/>
</dbReference>
<dbReference type="SUPFAM" id="SSF48403">
    <property type="entry name" value="Ankyrin repeat"/>
    <property type="match status" value="1"/>
</dbReference>
<dbReference type="EMBL" id="KN762502">
    <property type="protein sequence ID" value="KIH48117.1"/>
    <property type="molecule type" value="Genomic_DNA"/>
</dbReference>
<feature type="non-terminal residue" evidence="3">
    <location>
        <position position="1"/>
    </location>
</feature>
<dbReference type="InterPro" id="IPR036770">
    <property type="entry name" value="Ankyrin_rpt-contain_sf"/>
</dbReference>
<evidence type="ECO:0000259" key="2">
    <source>
        <dbReference type="Pfam" id="PF25521"/>
    </source>
</evidence>
<organism evidence="3 4">
    <name type="scientific">Ancylostoma duodenale</name>
    <dbReference type="NCBI Taxonomy" id="51022"/>
    <lineage>
        <taxon>Eukaryota</taxon>
        <taxon>Metazoa</taxon>
        <taxon>Ecdysozoa</taxon>
        <taxon>Nematoda</taxon>
        <taxon>Chromadorea</taxon>
        <taxon>Rhabditida</taxon>
        <taxon>Rhabditina</taxon>
        <taxon>Rhabditomorpha</taxon>
        <taxon>Strongyloidea</taxon>
        <taxon>Ancylostomatidae</taxon>
        <taxon>Ancylostomatinae</taxon>
        <taxon>Ancylostoma</taxon>
    </lineage>
</organism>
<keyword evidence="4" id="KW-1185">Reference proteome</keyword>
<evidence type="ECO:0000313" key="4">
    <source>
        <dbReference type="Proteomes" id="UP000054047"/>
    </source>
</evidence>
<feature type="domain" description="TANC1/2-like winged helix" evidence="2">
    <location>
        <begin position="1"/>
        <end position="64"/>
    </location>
</feature>
<accession>A0A0C2CE35</accession>